<keyword evidence="9 12" id="KW-0406">Ion transport</keyword>
<comment type="caution">
    <text evidence="14">The sequence shown here is derived from an EMBL/GenBank/DDBJ whole genome shotgun (WGS) entry which is preliminary data.</text>
</comment>
<keyword evidence="7 12" id="KW-1133">Transmembrane helix</keyword>
<accession>A0A2G6K8K2</accession>
<feature type="transmembrane region" description="Helical" evidence="12">
    <location>
        <begin position="193"/>
        <end position="213"/>
    </location>
</feature>
<keyword evidence="8 12" id="KW-0915">Sodium</keyword>
<evidence type="ECO:0000256" key="2">
    <source>
        <dbReference type="ARBA" id="ARBA00007367"/>
    </source>
</evidence>
<evidence type="ECO:0000313" key="14">
    <source>
        <dbReference type="EMBL" id="PIE32026.1"/>
    </source>
</evidence>
<evidence type="ECO:0000256" key="3">
    <source>
        <dbReference type="ARBA" id="ARBA00022448"/>
    </source>
</evidence>
<feature type="transmembrane region" description="Helical" evidence="12">
    <location>
        <begin position="18"/>
        <end position="37"/>
    </location>
</feature>
<evidence type="ECO:0000256" key="12">
    <source>
        <dbReference type="RuleBase" id="RU366002"/>
    </source>
</evidence>
<feature type="transmembrane region" description="Helical" evidence="12">
    <location>
        <begin position="70"/>
        <end position="87"/>
    </location>
</feature>
<dbReference type="AlphaFoldDB" id="A0A2G6K8K2"/>
<protein>
    <submittedName>
        <fullName evidence="14">Na+/H+ antiporter</fullName>
    </submittedName>
</protein>
<dbReference type="GO" id="GO:0098719">
    <property type="term" value="P:sodium ion import across plasma membrane"/>
    <property type="evidence" value="ECO:0007669"/>
    <property type="project" value="TreeGrafter"/>
</dbReference>
<gene>
    <name evidence="14" type="ORF">CSA55_04270</name>
</gene>
<keyword evidence="5 12" id="KW-1003">Cell membrane</keyword>
<keyword evidence="11 12" id="KW-0739">Sodium transport</keyword>
<name>A0A2G6K8K2_9ACTN</name>
<dbReference type="EMBL" id="PDSL01000055">
    <property type="protein sequence ID" value="PIE32026.1"/>
    <property type="molecule type" value="Genomic_DNA"/>
</dbReference>
<dbReference type="GO" id="GO:0015386">
    <property type="term" value="F:potassium:proton antiporter activity"/>
    <property type="evidence" value="ECO:0007669"/>
    <property type="project" value="TreeGrafter"/>
</dbReference>
<evidence type="ECO:0000256" key="4">
    <source>
        <dbReference type="ARBA" id="ARBA00022449"/>
    </source>
</evidence>
<feature type="transmembrane region" description="Helical" evidence="12">
    <location>
        <begin position="248"/>
        <end position="268"/>
    </location>
</feature>
<feature type="transmembrane region" description="Helical" evidence="12">
    <location>
        <begin position="310"/>
        <end position="332"/>
    </location>
</feature>
<sequence>MAITVRCSNVEDVANLELTETTIVTLLVVASVVSIGVRYLRLPYTVALVIVGLFLGFGATGVEITLSEPLIMLLFLPPLLFEGAINMDLEDVRRRAVQLGVMAIVGTLVVVGVLAGAFLAVGMPAAEAVLLAVILAPTDPVSVLAIFKEHGVGSGLRTLMEGESIFNDAIAIVLYLTATQVAGGLDIGIRDAIFTFGSEVVIGIVVGIIVGFAAHRLMRTVDDHLVEITLSLVTAFGSFLLADRLHGSGVIATVTAGLLIGNYGVHFAMSPGSRVVLTEFWEVMAFLINSLLFLMLGLGFDIARLATGTVLTYVGIGIVAMLIGRAVLAYGLLAPFTGGDRDPRISRHWQHAIFWGGLRGAIPIALVLGLERGTIASVDAVAVVFGVVLFSLLVQGLSYKSVLNRLGLIGAAGETQAFERAYARSIGIQASLDELHRMRHRGEVITPLFAAMRDGLTADLDEAHEEVARLAMDSTTTKRRQIRRLARRMAAAQRSAVNDAARRGLISDNVVAEYSERLDDAIEAGEINLGEGASIDDSLFPDDLSES</sequence>
<feature type="transmembrane region" description="Helical" evidence="12">
    <location>
        <begin position="280"/>
        <end position="298"/>
    </location>
</feature>
<evidence type="ECO:0000256" key="5">
    <source>
        <dbReference type="ARBA" id="ARBA00022475"/>
    </source>
</evidence>
<evidence type="ECO:0000256" key="6">
    <source>
        <dbReference type="ARBA" id="ARBA00022692"/>
    </source>
</evidence>
<dbReference type="GO" id="GO:0015385">
    <property type="term" value="F:sodium:proton antiporter activity"/>
    <property type="evidence" value="ECO:0007669"/>
    <property type="project" value="InterPro"/>
</dbReference>
<comment type="similarity">
    <text evidence="2 12">Belongs to the monovalent cation:proton antiporter 1 (CPA1) transporter (TC 2.A.36) family.</text>
</comment>
<evidence type="ECO:0000256" key="8">
    <source>
        <dbReference type="ARBA" id="ARBA00023053"/>
    </source>
</evidence>
<organism evidence="14 15">
    <name type="scientific">Ilumatobacter coccineus</name>
    <dbReference type="NCBI Taxonomy" id="467094"/>
    <lineage>
        <taxon>Bacteria</taxon>
        <taxon>Bacillati</taxon>
        <taxon>Actinomycetota</taxon>
        <taxon>Acidimicrobiia</taxon>
        <taxon>Acidimicrobiales</taxon>
        <taxon>Ilumatobacteraceae</taxon>
        <taxon>Ilumatobacter</taxon>
    </lineage>
</organism>
<feature type="domain" description="Cation/H+ exchanger transmembrane" evidence="13">
    <location>
        <begin position="28"/>
        <end position="404"/>
    </location>
</feature>
<comment type="function">
    <text evidence="12">Na(+)/H(+) antiporter that extrudes sodium in exchange for external protons.</text>
</comment>
<dbReference type="GO" id="GO:0051453">
    <property type="term" value="P:regulation of intracellular pH"/>
    <property type="evidence" value="ECO:0007669"/>
    <property type="project" value="TreeGrafter"/>
</dbReference>
<proteinExistence type="inferred from homology"/>
<feature type="transmembrane region" description="Helical" evidence="12">
    <location>
        <begin position="44"/>
        <end position="64"/>
    </location>
</feature>
<dbReference type="InterPro" id="IPR006153">
    <property type="entry name" value="Cation/H_exchanger_TM"/>
</dbReference>
<evidence type="ECO:0000256" key="7">
    <source>
        <dbReference type="ARBA" id="ARBA00022989"/>
    </source>
</evidence>
<dbReference type="NCBIfam" id="TIGR00831">
    <property type="entry name" value="a_cpa1"/>
    <property type="match status" value="1"/>
</dbReference>
<evidence type="ECO:0000256" key="1">
    <source>
        <dbReference type="ARBA" id="ARBA00004651"/>
    </source>
</evidence>
<reference evidence="14 15" key="1">
    <citation type="submission" date="2017-10" db="EMBL/GenBank/DDBJ databases">
        <title>Novel microbial diversity and functional potential in the marine mammal oral microbiome.</title>
        <authorList>
            <person name="Dudek N.K."/>
            <person name="Sun C.L."/>
            <person name="Burstein D."/>
            <person name="Kantor R.S."/>
            <person name="Aliaga Goltsman D.S."/>
            <person name="Bik E.M."/>
            <person name="Thomas B.C."/>
            <person name="Banfield J.F."/>
            <person name="Relman D.A."/>
        </authorList>
    </citation>
    <scope>NUCLEOTIDE SEQUENCE [LARGE SCALE GENOMIC DNA]</scope>
    <source>
        <strain evidence="14">DOLJORAL78_61_10</strain>
    </source>
</reference>
<feature type="transmembrane region" description="Helical" evidence="12">
    <location>
        <begin position="225"/>
        <end position="242"/>
    </location>
</feature>
<dbReference type="GO" id="GO:0005886">
    <property type="term" value="C:plasma membrane"/>
    <property type="evidence" value="ECO:0007669"/>
    <property type="project" value="UniProtKB-SubCell"/>
</dbReference>
<feature type="transmembrane region" description="Helical" evidence="12">
    <location>
        <begin position="99"/>
        <end position="122"/>
    </location>
</feature>
<keyword evidence="6 12" id="KW-0812">Transmembrane</keyword>
<evidence type="ECO:0000256" key="9">
    <source>
        <dbReference type="ARBA" id="ARBA00023065"/>
    </source>
</evidence>
<dbReference type="PANTHER" id="PTHR10110:SF195">
    <property type="entry name" value="NA(+)_H(+) ANTIPORTER NHAS2"/>
    <property type="match status" value="1"/>
</dbReference>
<keyword evidence="4 12" id="KW-0050">Antiport</keyword>
<dbReference type="Proteomes" id="UP000230914">
    <property type="component" value="Unassembled WGS sequence"/>
</dbReference>
<evidence type="ECO:0000256" key="11">
    <source>
        <dbReference type="ARBA" id="ARBA00023201"/>
    </source>
</evidence>
<keyword evidence="3 12" id="KW-0813">Transport</keyword>
<feature type="transmembrane region" description="Helical" evidence="12">
    <location>
        <begin position="128"/>
        <end position="147"/>
    </location>
</feature>
<dbReference type="Pfam" id="PF00999">
    <property type="entry name" value="Na_H_Exchanger"/>
    <property type="match status" value="1"/>
</dbReference>
<evidence type="ECO:0000256" key="10">
    <source>
        <dbReference type="ARBA" id="ARBA00023136"/>
    </source>
</evidence>
<dbReference type="InterPro" id="IPR018422">
    <property type="entry name" value="Cation/H_exchanger_CPA1"/>
</dbReference>
<feature type="transmembrane region" description="Helical" evidence="12">
    <location>
        <begin position="376"/>
        <end position="397"/>
    </location>
</feature>
<dbReference type="InterPro" id="IPR004705">
    <property type="entry name" value="Cation/H_exchanger_CPA1_bac"/>
</dbReference>
<dbReference type="PANTHER" id="PTHR10110">
    <property type="entry name" value="SODIUM/HYDROGEN EXCHANGER"/>
    <property type="match status" value="1"/>
</dbReference>
<comment type="subcellular location">
    <subcellularLocation>
        <location evidence="1 12">Cell membrane</location>
        <topology evidence="1 12">Multi-pass membrane protein</topology>
    </subcellularLocation>
</comment>
<evidence type="ECO:0000313" key="15">
    <source>
        <dbReference type="Proteomes" id="UP000230914"/>
    </source>
</evidence>
<evidence type="ECO:0000259" key="13">
    <source>
        <dbReference type="Pfam" id="PF00999"/>
    </source>
</evidence>
<feature type="transmembrane region" description="Helical" evidence="12">
    <location>
        <begin position="352"/>
        <end position="370"/>
    </location>
</feature>
<dbReference type="Gene3D" id="6.10.140.1330">
    <property type="match status" value="1"/>
</dbReference>
<keyword evidence="10 12" id="KW-0472">Membrane</keyword>